<reference evidence="1 2" key="1">
    <citation type="submission" date="2014-03" db="EMBL/GenBank/DDBJ databases">
        <title>Genome Sequence of Streptomyces wadayamensis A23 strain, an endophytic actinobacteria from Citrus reticulata.</title>
        <authorList>
            <person name="de Oliveira L.G."/>
            <person name="Tormet G.D."/>
            <person name="Marcon J."/>
            <person name="Samborsky M."/>
            <person name="Araujo W.L."/>
            <person name="de Azevedo J.L."/>
        </authorList>
    </citation>
    <scope>NUCLEOTIDE SEQUENCE [LARGE SCALE GENOMIC DNA]</scope>
    <source>
        <strain evidence="1 2">A23</strain>
    </source>
</reference>
<gene>
    <name evidence="1" type="ORF">DC60_08580</name>
</gene>
<dbReference type="EMBL" id="JHDU01000014">
    <property type="protein sequence ID" value="KDR62722.1"/>
    <property type="molecule type" value="Genomic_DNA"/>
</dbReference>
<organism evidence="1 2">
    <name type="scientific">Streptomyces wadayamensis</name>
    <dbReference type="NCBI Taxonomy" id="141454"/>
    <lineage>
        <taxon>Bacteria</taxon>
        <taxon>Bacillati</taxon>
        <taxon>Actinomycetota</taxon>
        <taxon>Actinomycetes</taxon>
        <taxon>Kitasatosporales</taxon>
        <taxon>Streptomycetaceae</taxon>
        <taxon>Streptomyces</taxon>
    </lineage>
</organism>
<evidence type="ECO:0000313" key="2">
    <source>
        <dbReference type="Proteomes" id="UP000027443"/>
    </source>
</evidence>
<proteinExistence type="predicted"/>
<comment type="caution">
    <text evidence="1">The sequence shown here is derived from an EMBL/GenBank/DDBJ whole genome shotgun (WGS) entry which is preliminary data.</text>
</comment>
<keyword evidence="2" id="KW-1185">Reference proteome</keyword>
<sequence length="219" mass="23043">MISHGIDRSRVGMLHSAIVRLRDLMDLPWTVIEPGTSSIRSEGRDIARDLLRTAEEALGFPCSTSGLLRRQEPTSATGVPVVADGQHQGGAVLLDGQHRITHLKSVVRLTTGTGKTAAMALTLVDQLSQRIGRVNRDGRRPTPADLGGIADAAQALSALLLLLAQRLLTGCLEFRGEAVAVPPTASSPCGLLRLAAPRVPRAPGSTQVPDPTGFFALAA</sequence>
<dbReference type="Proteomes" id="UP000027443">
    <property type="component" value="Unassembled WGS sequence"/>
</dbReference>
<accession>A0ABR4SAM8</accession>
<protein>
    <submittedName>
        <fullName evidence="1">Uncharacterized protein</fullName>
    </submittedName>
</protein>
<name>A0ABR4SAM8_9ACTN</name>
<dbReference type="RefSeq" id="WP_049977874.1">
    <property type="nucleotide sequence ID" value="NZ_JHDU01000014.1"/>
</dbReference>
<evidence type="ECO:0000313" key="1">
    <source>
        <dbReference type="EMBL" id="KDR62722.1"/>
    </source>
</evidence>